<evidence type="ECO:0000313" key="1">
    <source>
        <dbReference type="EMBL" id="KAL1247200.1"/>
    </source>
</evidence>
<dbReference type="EMBL" id="JAYMGO010000025">
    <property type="protein sequence ID" value="KAL1247200.1"/>
    <property type="molecule type" value="Genomic_DNA"/>
</dbReference>
<name>A0ABR3L4D9_9TELE</name>
<keyword evidence="2" id="KW-1185">Reference proteome</keyword>
<organism evidence="1 2">
    <name type="scientific">Cirrhinus molitorella</name>
    <name type="common">mud carp</name>
    <dbReference type="NCBI Taxonomy" id="172907"/>
    <lineage>
        <taxon>Eukaryota</taxon>
        <taxon>Metazoa</taxon>
        <taxon>Chordata</taxon>
        <taxon>Craniata</taxon>
        <taxon>Vertebrata</taxon>
        <taxon>Euteleostomi</taxon>
        <taxon>Actinopterygii</taxon>
        <taxon>Neopterygii</taxon>
        <taxon>Teleostei</taxon>
        <taxon>Ostariophysi</taxon>
        <taxon>Cypriniformes</taxon>
        <taxon>Cyprinidae</taxon>
        <taxon>Labeoninae</taxon>
        <taxon>Labeonini</taxon>
        <taxon>Cirrhinus</taxon>
    </lineage>
</organism>
<accession>A0ABR3L4D9</accession>
<reference evidence="1 2" key="1">
    <citation type="submission" date="2023-09" db="EMBL/GenBank/DDBJ databases">
        <authorList>
            <person name="Wang M."/>
        </authorList>
    </citation>
    <scope>NUCLEOTIDE SEQUENCE [LARGE SCALE GENOMIC DNA]</scope>
    <source>
        <strain evidence="1">GT-2023</strain>
        <tissue evidence="1">Liver</tissue>
    </source>
</reference>
<comment type="caution">
    <text evidence="1">The sequence shown here is derived from an EMBL/GenBank/DDBJ whole genome shotgun (WGS) entry which is preliminary data.</text>
</comment>
<evidence type="ECO:0000313" key="2">
    <source>
        <dbReference type="Proteomes" id="UP001558613"/>
    </source>
</evidence>
<proteinExistence type="predicted"/>
<gene>
    <name evidence="1" type="ORF">QQF64_022576</name>
</gene>
<sequence>MFSLTPSLPSRLNRLSLSLSLSFCLYPSVSRPLAVLLSHRSDCCIKQPVPASTNVSSSPCIVGVSVVSVWDALLYSCPNVSGDPCHTFKL</sequence>
<protein>
    <recommendedName>
        <fullName evidence="3">Secreted protein</fullName>
    </recommendedName>
</protein>
<evidence type="ECO:0008006" key="3">
    <source>
        <dbReference type="Google" id="ProtNLM"/>
    </source>
</evidence>
<dbReference type="Proteomes" id="UP001558613">
    <property type="component" value="Unassembled WGS sequence"/>
</dbReference>